<reference evidence="2 3" key="1">
    <citation type="submission" date="2024-01" db="EMBL/GenBank/DDBJ databases">
        <title>The genomes of 5 underutilized Papilionoideae crops provide insights into root nodulation and disease resistanc.</title>
        <authorList>
            <person name="Yuan L."/>
        </authorList>
    </citation>
    <scope>NUCLEOTIDE SEQUENCE [LARGE SCALE GENOMIC DNA]</scope>
    <source>
        <strain evidence="2">ZHUSHIDOU_FW_LH</strain>
        <tissue evidence="2">Leaf</tissue>
    </source>
</reference>
<comment type="caution">
    <text evidence="2">The sequence shown here is derived from an EMBL/GenBank/DDBJ whole genome shotgun (WGS) entry which is preliminary data.</text>
</comment>
<sequence length="72" mass="8676">MRSSRYTSPTHVITYHNHFAVKINEETIQVRTIPILIISSYTTFTLSTYHFTLFFLLCFFPSLWVIKYIRRN</sequence>
<dbReference type="AlphaFoldDB" id="A0AAN9EEM2"/>
<feature type="transmembrane region" description="Helical" evidence="1">
    <location>
        <begin position="49"/>
        <end position="69"/>
    </location>
</feature>
<protein>
    <submittedName>
        <fullName evidence="2">Uncharacterized protein</fullName>
    </submittedName>
</protein>
<keyword evidence="3" id="KW-1185">Reference proteome</keyword>
<keyword evidence="1" id="KW-0472">Membrane</keyword>
<evidence type="ECO:0000256" key="1">
    <source>
        <dbReference type="SAM" id="Phobius"/>
    </source>
</evidence>
<keyword evidence="1" id="KW-1133">Transmembrane helix</keyword>
<name>A0AAN9EEM2_CROPI</name>
<keyword evidence="1" id="KW-0812">Transmembrane</keyword>
<gene>
    <name evidence="2" type="ORF">RIF29_29355</name>
</gene>
<evidence type="ECO:0000313" key="2">
    <source>
        <dbReference type="EMBL" id="KAK7255927.1"/>
    </source>
</evidence>
<dbReference type="Proteomes" id="UP001372338">
    <property type="component" value="Unassembled WGS sequence"/>
</dbReference>
<dbReference type="EMBL" id="JAYWIO010000006">
    <property type="protein sequence ID" value="KAK7255927.1"/>
    <property type="molecule type" value="Genomic_DNA"/>
</dbReference>
<accession>A0AAN9EEM2</accession>
<organism evidence="2 3">
    <name type="scientific">Crotalaria pallida</name>
    <name type="common">Smooth rattlebox</name>
    <name type="synonym">Crotalaria striata</name>
    <dbReference type="NCBI Taxonomy" id="3830"/>
    <lineage>
        <taxon>Eukaryota</taxon>
        <taxon>Viridiplantae</taxon>
        <taxon>Streptophyta</taxon>
        <taxon>Embryophyta</taxon>
        <taxon>Tracheophyta</taxon>
        <taxon>Spermatophyta</taxon>
        <taxon>Magnoliopsida</taxon>
        <taxon>eudicotyledons</taxon>
        <taxon>Gunneridae</taxon>
        <taxon>Pentapetalae</taxon>
        <taxon>rosids</taxon>
        <taxon>fabids</taxon>
        <taxon>Fabales</taxon>
        <taxon>Fabaceae</taxon>
        <taxon>Papilionoideae</taxon>
        <taxon>50 kb inversion clade</taxon>
        <taxon>genistoids sensu lato</taxon>
        <taxon>core genistoids</taxon>
        <taxon>Crotalarieae</taxon>
        <taxon>Crotalaria</taxon>
    </lineage>
</organism>
<proteinExistence type="predicted"/>
<evidence type="ECO:0000313" key="3">
    <source>
        <dbReference type="Proteomes" id="UP001372338"/>
    </source>
</evidence>